<evidence type="ECO:0000256" key="5">
    <source>
        <dbReference type="ARBA" id="ARBA00022679"/>
    </source>
</evidence>
<gene>
    <name evidence="11" type="ORF">SAMN06295900_108125</name>
</gene>
<dbReference type="STRING" id="28094.SAMN06295900_108125"/>
<dbReference type="AlphaFoldDB" id="A0A1X7FAI1"/>
<dbReference type="GO" id="GO:0016740">
    <property type="term" value="F:transferase activity"/>
    <property type="evidence" value="ECO:0007669"/>
    <property type="project" value="UniProtKB-KW"/>
</dbReference>
<evidence type="ECO:0000256" key="2">
    <source>
        <dbReference type="ARBA" id="ARBA00011955"/>
    </source>
</evidence>
<evidence type="ECO:0000256" key="3">
    <source>
        <dbReference type="ARBA" id="ARBA00016337"/>
    </source>
</evidence>
<evidence type="ECO:0000256" key="9">
    <source>
        <dbReference type="ARBA" id="ARBA00031306"/>
    </source>
</evidence>
<keyword evidence="6" id="KW-0479">Metal-binding</keyword>
<comment type="cofactor">
    <cofactor evidence="1">
        <name>Mg(2+)</name>
        <dbReference type="ChEBI" id="CHEBI:18420"/>
    </cofactor>
</comment>
<sequence>MDDLSSPARRRLVQAAAGAVLAGGAVAAGGYQFFKLSRDLIRVRRERTLMQTSVSVNVLTDDTESAHRAIEAAFAAMAAAAATLSRFDPASPVFALNRTGRLDSPPAMVREVVARSQAIAARSDGDFDITVAPVLDYFYQQPRPLALSPALRTKVAAREQLVDYRQVQLDDAGIRLLRPSMAITLDGIAKGYVVDQGIAALRRAGIEYALVDAGGEVHAICGADAQRSWNVGIVDPQHPDKVAAVVRLRNGGLSTSGNYEVFFTADHQLFHIIDPHTGYSPNRYSSVTVMGPSSIDTDAASVAAFSMTLPRLAAFASSLGQQWLTFSWDGKTRWRSRDLPLVTGEARVFS</sequence>
<evidence type="ECO:0000313" key="12">
    <source>
        <dbReference type="Proteomes" id="UP000192911"/>
    </source>
</evidence>
<keyword evidence="7" id="KW-0274">FAD</keyword>
<dbReference type="InterPro" id="IPR003374">
    <property type="entry name" value="ApbE-like_sf"/>
</dbReference>
<dbReference type="Proteomes" id="UP000192911">
    <property type="component" value="Unassembled WGS sequence"/>
</dbReference>
<dbReference type="PANTHER" id="PTHR30040:SF2">
    <property type="entry name" value="FAD:PROTEIN FMN TRANSFERASE"/>
    <property type="match status" value="1"/>
</dbReference>
<name>A0A1X7FAI1_TRICW</name>
<reference evidence="12" key="1">
    <citation type="submission" date="2017-04" db="EMBL/GenBank/DDBJ databases">
        <authorList>
            <person name="Varghese N."/>
            <person name="Submissions S."/>
        </authorList>
    </citation>
    <scope>NUCLEOTIDE SEQUENCE [LARGE SCALE GENOMIC DNA]</scope>
    <source>
        <strain evidence="12">Ballard 720</strain>
    </source>
</reference>
<evidence type="ECO:0000256" key="7">
    <source>
        <dbReference type="ARBA" id="ARBA00022827"/>
    </source>
</evidence>
<evidence type="ECO:0000256" key="4">
    <source>
        <dbReference type="ARBA" id="ARBA00022630"/>
    </source>
</evidence>
<evidence type="ECO:0000256" key="10">
    <source>
        <dbReference type="ARBA" id="ARBA00048540"/>
    </source>
</evidence>
<dbReference type="InterPro" id="IPR024932">
    <property type="entry name" value="ApbE"/>
</dbReference>
<keyword evidence="12" id="KW-1185">Reference proteome</keyword>
<comment type="catalytic activity">
    <reaction evidence="10">
        <text>L-threonyl-[protein] + FAD = FMN-L-threonyl-[protein] + AMP + H(+)</text>
        <dbReference type="Rhea" id="RHEA:36847"/>
        <dbReference type="Rhea" id="RHEA-COMP:11060"/>
        <dbReference type="Rhea" id="RHEA-COMP:11061"/>
        <dbReference type="ChEBI" id="CHEBI:15378"/>
        <dbReference type="ChEBI" id="CHEBI:30013"/>
        <dbReference type="ChEBI" id="CHEBI:57692"/>
        <dbReference type="ChEBI" id="CHEBI:74257"/>
        <dbReference type="ChEBI" id="CHEBI:456215"/>
        <dbReference type="EC" id="2.7.1.180"/>
    </reaction>
</comment>
<dbReference type="SUPFAM" id="SSF143631">
    <property type="entry name" value="ApbE-like"/>
    <property type="match status" value="1"/>
</dbReference>
<accession>A0A1X7FAI1</accession>
<keyword evidence="8" id="KW-0460">Magnesium</keyword>
<evidence type="ECO:0000256" key="8">
    <source>
        <dbReference type="ARBA" id="ARBA00022842"/>
    </source>
</evidence>
<evidence type="ECO:0000256" key="1">
    <source>
        <dbReference type="ARBA" id="ARBA00001946"/>
    </source>
</evidence>
<evidence type="ECO:0000313" key="11">
    <source>
        <dbReference type="EMBL" id="SMF49100.1"/>
    </source>
</evidence>
<proteinExistence type="predicted"/>
<evidence type="ECO:0000256" key="6">
    <source>
        <dbReference type="ARBA" id="ARBA00022723"/>
    </source>
</evidence>
<dbReference type="Gene3D" id="3.10.520.10">
    <property type="entry name" value="ApbE-like domains"/>
    <property type="match status" value="1"/>
</dbReference>
<dbReference type="GO" id="GO:0046872">
    <property type="term" value="F:metal ion binding"/>
    <property type="evidence" value="ECO:0007669"/>
    <property type="project" value="UniProtKB-KW"/>
</dbReference>
<keyword evidence="5" id="KW-0808">Transferase</keyword>
<dbReference type="EMBL" id="FXAH01000008">
    <property type="protein sequence ID" value="SMF49100.1"/>
    <property type="molecule type" value="Genomic_DNA"/>
</dbReference>
<dbReference type="Pfam" id="PF02424">
    <property type="entry name" value="ApbE"/>
    <property type="match status" value="1"/>
</dbReference>
<organism evidence="11 12">
    <name type="scientific">Trinickia caryophylli</name>
    <name type="common">Paraburkholderia caryophylli</name>
    <dbReference type="NCBI Taxonomy" id="28094"/>
    <lineage>
        <taxon>Bacteria</taxon>
        <taxon>Pseudomonadati</taxon>
        <taxon>Pseudomonadota</taxon>
        <taxon>Betaproteobacteria</taxon>
        <taxon>Burkholderiales</taxon>
        <taxon>Burkholderiaceae</taxon>
        <taxon>Trinickia</taxon>
    </lineage>
</organism>
<protein>
    <recommendedName>
        <fullName evidence="3">FAD:protein FMN transferase</fullName>
        <ecNumber evidence="2">2.7.1.180</ecNumber>
    </recommendedName>
    <alternativeName>
        <fullName evidence="9">Flavin transferase</fullName>
    </alternativeName>
</protein>
<dbReference type="PANTHER" id="PTHR30040">
    <property type="entry name" value="THIAMINE BIOSYNTHESIS LIPOPROTEIN APBE"/>
    <property type="match status" value="1"/>
</dbReference>
<dbReference type="EC" id="2.7.1.180" evidence="2"/>
<keyword evidence="11" id="KW-0449">Lipoprotein</keyword>
<keyword evidence="4" id="KW-0285">Flavoprotein</keyword>